<dbReference type="GO" id="GO:0004820">
    <property type="term" value="F:glycine-tRNA ligase activity"/>
    <property type="evidence" value="ECO:0007669"/>
    <property type="project" value="UniProtKB-UniRule"/>
</dbReference>
<dbReference type="InterPro" id="IPR015944">
    <property type="entry name" value="Gly-tRNA-synth_bsu"/>
</dbReference>
<dbReference type="InterPro" id="IPR008909">
    <property type="entry name" value="DALR_anticod-bd"/>
</dbReference>
<protein>
    <recommendedName>
        <fullName evidence="11">Glycine--tRNA ligase beta subunit</fullName>
        <ecNumber evidence="11">6.1.1.14</ecNumber>
    </recommendedName>
    <alternativeName>
        <fullName evidence="11">Glycyl-tRNA synthetase beta subunit</fullName>
        <shortName evidence="11">GlyRS</shortName>
    </alternativeName>
</protein>
<keyword evidence="9 11" id="KW-0030">Aminoacyl-tRNA synthetase</keyword>
<evidence type="ECO:0000259" key="12">
    <source>
        <dbReference type="SMART" id="SM00836"/>
    </source>
</evidence>
<proteinExistence type="inferred from homology"/>
<evidence type="ECO:0000256" key="1">
    <source>
        <dbReference type="ARBA" id="ARBA00004496"/>
    </source>
</evidence>
<dbReference type="InterPro" id="IPR006194">
    <property type="entry name" value="Gly-tRNA-synth_heterodimer"/>
</dbReference>
<keyword evidence="4 11" id="KW-0963">Cytoplasm</keyword>
<evidence type="ECO:0000256" key="11">
    <source>
        <dbReference type="HAMAP-Rule" id="MF_00255"/>
    </source>
</evidence>
<dbReference type="SMART" id="SM00836">
    <property type="entry name" value="DALR_1"/>
    <property type="match status" value="1"/>
</dbReference>
<evidence type="ECO:0000256" key="3">
    <source>
        <dbReference type="ARBA" id="ARBA00011209"/>
    </source>
</evidence>
<dbReference type="KEGG" id="tig:THII_2749"/>
<comment type="subunit">
    <text evidence="3 11">Tetramer of two alpha and two beta subunits.</text>
</comment>
<evidence type="ECO:0000256" key="10">
    <source>
        <dbReference type="ARBA" id="ARBA00047937"/>
    </source>
</evidence>
<evidence type="ECO:0000313" key="14">
    <source>
        <dbReference type="Proteomes" id="UP000031623"/>
    </source>
</evidence>
<comment type="similarity">
    <text evidence="2 11">Belongs to the class-II aminoacyl-tRNA synthetase family.</text>
</comment>
<evidence type="ECO:0000256" key="6">
    <source>
        <dbReference type="ARBA" id="ARBA00022741"/>
    </source>
</evidence>
<accession>A0A090BVL1</accession>
<evidence type="ECO:0000313" key="13">
    <source>
        <dbReference type="EMBL" id="BAP57046.1"/>
    </source>
</evidence>
<organism evidence="13 14">
    <name type="scientific">Thioploca ingrica</name>
    <dbReference type="NCBI Taxonomy" id="40754"/>
    <lineage>
        <taxon>Bacteria</taxon>
        <taxon>Pseudomonadati</taxon>
        <taxon>Pseudomonadota</taxon>
        <taxon>Gammaproteobacteria</taxon>
        <taxon>Thiotrichales</taxon>
        <taxon>Thiotrichaceae</taxon>
        <taxon>Thioploca</taxon>
    </lineage>
</organism>
<dbReference type="GO" id="GO:0006420">
    <property type="term" value="P:arginyl-tRNA aminoacylation"/>
    <property type="evidence" value="ECO:0007669"/>
    <property type="project" value="InterPro"/>
</dbReference>
<keyword evidence="5 11" id="KW-0436">Ligase</keyword>
<dbReference type="PANTHER" id="PTHR30075">
    <property type="entry name" value="GLYCYL-TRNA SYNTHETASE"/>
    <property type="match status" value="1"/>
</dbReference>
<dbReference type="AlphaFoldDB" id="A0A090BVL1"/>
<keyword evidence="8 11" id="KW-0648">Protein biosynthesis</keyword>
<evidence type="ECO:0000256" key="7">
    <source>
        <dbReference type="ARBA" id="ARBA00022840"/>
    </source>
</evidence>
<dbReference type="GO" id="GO:0004814">
    <property type="term" value="F:arginine-tRNA ligase activity"/>
    <property type="evidence" value="ECO:0007669"/>
    <property type="project" value="InterPro"/>
</dbReference>
<evidence type="ECO:0000256" key="2">
    <source>
        <dbReference type="ARBA" id="ARBA00008226"/>
    </source>
</evidence>
<keyword evidence="14" id="KW-1185">Reference proteome</keyword>
<dbReference type="GO" id="GO:0005524">
    <property type="term" value="F:ATP binding"/>
    <property type="evidence" value="ECO:0007669"/>
    <property type="project" value="UniProtKB-UniRule"/>
</dbReference>
<dbReference type="SUPFAM" id="SSF109604">
    <property type="entry name" value="HD-domain/PDEase-like"/>
    <property type="match status" value="1"/>
</dbReference>
<reference evidence="13 14" key="1">
    <citation type="journal article" date="2014" name="ISME J.">
        <title>Ecophysiology of Thioploca ingrica as revealed by the complete genome sequence supplemented with proteomic evidence.</title>
        <authorList>
            <person name="Kojima H."/>
            <person name="Ogura Y."/>
            <person name="Yamamoto N."/>
            <person name="Togashi T."/>
            <person name="Mori H."/>
            <person name="Watanabe T."/>
            <person name="Nemoto F."/>
            <person name="Kurokawa K."/>
            <person name="Hayashi T."/>
            <person name="Fukui M."/>
        </authorList>
    </citation>
    <scope>NUCLEOTIDE SEQUENCE [LARGE SCALE GENOMIC DNA]</scope>
</reference>
<dbReference type="HAMAP" id="MF_00255">
    <property type="entry name" value="Gly_tRNA_synth_beta"/>
    <property type="match status" value="1"/>
</dbReference>
<dbReference type="EC" id="6.1.1.14" evidence="11"/>
<keyword evidence="6 11" id="KW-0547">Nucleotide-binding</keyword>
<dbReference type="HOGENOM" id="CLU_007220_2_2_6"/>
<evidence type="ECO:0000256" key="4">
    <source>
        <dbReference type="ARBA" id="ARBA00022490"/>
    </source>
</evidence>
<dbReference type="PANTHER" id="PTHR30075:SF2">
    <property type="entry name" value="GLYCINE--TRNA LIGASE, CHLOROPLASTIC_MITOCHONDRIAL 2"/>
    <property type="match status" value="1"/>
</dbReference>
<dbReference type="Pfam" id="PF05746">
    <property type="entry name" value="DALR_1"/>
    <property type="match status" value="1"/>
</dbReference>
<sequence>MSTTQDLLIEIGTEELPPKALLGLSEAFASGICAGLEQQQLNYSVAIPFATPRRLAVLVKGVATMQADRPTEKRGPALKAAVDKTGQPTPAALGFARSCGVEFAALEQLETDKGAWLIHRSIQPGKATATLVPEIIETALAALPIPKRMRWSNLPFEFVRPVHWIVILFGQEVIEANIFGIPSGRETRGHRFHYPQPITLTHADEYAKKLEEPGYVMATFANRREQIRILVEEAAEEISGKAVIEEALLNEVTSLVEWPVAIIGSFDEKFLEIPPEALIATMKGHQKYFHVVNQDGQLLPCFIAISNIESRCPELVRAGNERVIRPRLSDAAFFWKQDRAKSLESRLEQLKTVIFQNKLGNLYDKSKRVAKLAGRIAQQLGAEELQGIRAALLAKCDLLTEMVNEFPELQGIMGSYYARHDQETENVAIALREQYMPRFWGDELPKTVLGQALAIADKLDTLIGIFGIGQPPTGDKDPFGLRRATIGIVRMMIECQLPLDVNQLLTEAQATYPPNSLQADASEQVFEFLLERLRGYYQDKGINYDSIDAVLATRPTSPLDANRRILSVETFRQLPEAISLASANKRIHNILKKAEESFDAPLDPTYFNHLAEGQLYEQMETVSQTITPLLQSGDYQAALQQLAGLRVAVDNFFDNVLVMDDDPKVRINRLSFLQRIRQLFLQIADISRLQIEL</sequence>
<dbReference type="GO" id="GO:0005829">
    <property type="term" value="C:cytosol"/>
    <property type="evidence" value="ECO:0007669"/>
    <property type="project" value="TreeGrafter"/>
</dbReference>
<evidence type="ECO:0000256" key="8">
    <source>
        <dbReference type="ARBA" id="ARBA00022917"/>
    </source>
</evidence>
<evidence type="ECO:0000256" key="5">
    <source>
        <dbReference type="ARBA" id="ARBA00022598"/>
    </source>
</evidence>
<evidence type="ECO:0000256" key="9">
    <source>
        <dbReference type="ARBA" id="ARBA00023146"/>
    </source>
</evidence>
<dbReference type="GO" id="GO:0006426">
    <property type="term" value="P:glycyl-tRNA aminoacylation"/>
    <property type="evidence" value="ECO:0007669"/>
    <property type="project" value="UniProtKB-UniRule"/>
</dbReference>
<dbReference type="EMBL" id="AP014633">
    <property type="protein sequence ID" value="BAP57046.1"/>
    <property type="molecule type" value="Genomic_DNA"/>
</dbReference>
<name>A0A090BVL1_9GAMM</name>
<dbReference type="OrthoDB" id="9775440at2"/>
<dbReference type="NCBIfam" id="TIGR00211">
    <property type="entry name" value="glyS"/>
    <property type="match status" value="1"/>
</dbReference>
<gene>
    <name evidence="11" type="primary">glyS</name>
    <name evidence="13" type="ORF">THII_2749</name>
</gene>
<comment type="catalytic activity">
    <reaction evidence="10 11">
        <text>tRNA(Gly) + glycine + ATP = glycyl-tRNA(Gly) + AMP + diphosphate</text>
        <dbReference type="Rhea" id="RHEA:16013"/>
        <dbReference type="Rhea" id="RHEA-COMP:9664"/>
        <dbReference type="Rhea" id="RHEA-COMP:9683"/>
        <dbReference type="ChEBI" id="CHEBI:30616"/>
        <dbReference type="ChEBI" id="CHEBI:33019"/>
        <dbReference type="ChEBI" id="CHEBI:57305"/>
        <dbReference type="ChEBI" id="CHEBI:78442"/>
        <dbReference type="ChEBI" id="CHEBI:78522"/>
        <dbReference type="ChEBI" id="CHEBI:456215"/>
        <dbReference type="EC" id="6.1.1.14"/>
    </reaction>
</comment>
<dbReference type="STRING" id="40754.THII_2749"/>
<dbReference type="PROSITE" id="PS50861">
    <property type="entry name" value="AA_TRNA_LIGASE_II_GLYAB"/>
    <property type="match status" value="1"/>
</dbReference>
<dbReference type="PRINTS" id="PR01045">
    <property type="entry name" value="TRNASYNTHGB"/>
</dbReference>
<comment type="subcellular location">
    <subcellularLocation>
        <location evidence="1 11">Cytoplasm</location>
    </subcellularLocation>
</comment>
<dbReference type="Proteomes" id="UP000031623">
    <property type="component" value="Chromosome"/>
</dbReference>
<keyword evidence="7 11" id="KW-0067">ATP-binding</keyword>
<dbReference type="Pfam" id="PF02092">
    <property type="entry name" value="tRNA_synt_2f"/>
    <property type="match status" value="1"/>
</dbReference>
<feature type="domain" description="DALR anticodon binding" evidence="12">
    <location>
        <begin position="586"/>
        <end position="689"/>
    </location>
</feature>